<protein>
    <submittedName>
        <fullName evidence="1">Uncharacterized protein</fullName>
    </submittedName>
</protein>
<accession>A0A4Z1JBF4</accession>
<keyword evidence="2" id="KW-1185">Reference proteome</keyword>
<dbReference type="AlphaFoldDB" id="A0A4Z1JBF4"/>
<comment type="caution">
    <text evidence="1">The sequence shown here is derived from an EMBL/GenBank/DDBJ whole genome shotgun (WGS) entry which is preliminary data.</text>
</comment>
<organism evidence="1 2">
    <name type="scientific">Botrytis elliptica</name>
    <dbReference type="NCBI Taxonomy" id="278938"/>
    <lineage>
        <taxon>Eukaryota</taxon>
        <taxon>Fungi</taxon>
        <taxon>Dikarya</taxon>
        <taxon>Ascomycota</taxon>
        <taxon>Pezizomycotina</taxon>
        <taxon>Leotiomycetes</taxon>
        <taxon>Helotiales</taxon>
        <taxon>Sclerotiniaceae</taxon>
        <taxon>Botrytis</taxon>
    </lineage>
</organism>
<dbReference type="Proteomes" id="UP000297229">
    <property type="component" value="Unassembled WGS sequence"/>
</dbReference>
<evidence type="ECO:0000313" key="2">
    <source>
        <dbReference type="Proteomes" id="UP000297229"/>
    </source>
</evidence>
<proteinExistence type="predicted"/>
<evidence type="ECO:0000313" key="1">
    <source>
        <dbReference type="EMBL" id="TGO71005.1"/>
    </source>
</evidence>
<sequence length="90" mass="10112">MLAQFDLQRPCVATALNAIDSLRSRASISQTEFEANATPTPTTILEKMWLRSCILQEMPQLPRPKAKVIPVIQPPTIAIPYEDTLNEFET</sequence>
<name>A0A4Z1JBF4_9HELO</name>
<dbReference type="EMBL" id="PQXM01000631">
    <property type="protein sequence ID" value="TGO71005.1"/>
    <property type="molecule type" value="Genomic_DNA"/>
</dbReference>
<gene>
    <name evidence="1" type="ORF">BELL_0633g00070</name>
</gene>
<reference evidence="1 2" key="1">
    <citation type="submission" date="2017-12" db="EMBL/GenBank/DDBJ databases">
        <title>Comparative genomics of Botrytis spp.</title>
        <authorList>
            <person name="Valero-Jimenez C.A."/>
            <person name="Tapia P."/>
            <person name="Veloso J."/>
            <person name="Silva-Moreno E."/>
            <person name="Staats M."/>
            <person name="Valdes J.H."/>
            <person name="Van Kan J.A.L."/>
        </authorList>
    </citation>
    <scope>NUCLEOTIDE SEQUENCE [LARGE SCALE GENOMIC DNA]</scope>
    <source>
        <strain evidence="1 2">Be9601</strain>
    </source>
</reference>